<keyword evidence="2" id="KW-1185">Reference proteome</keyword>
<reference evidence="1 2" key="1">
    <citation type="journal article" date="2019" name="Sci. Data">
        <title>Hybrid genome assembly and annotation of Danionella translucida.</title>
        <authorList>
            <person name="Kadobianskyi M."/>
            <person name="Schulze L."/>
            <person name="Schuelke M."/>
            <person name="Judkewitz B."/>
        </authorList>
    </citation>
    <scope>NUCLEOTIDE SEQUENCE [LARGE SCALE GENOMIC DNA]</scope>
    <source>
        <strain evidence="1 2">Bolton</strain>
    </source>
</reference>
<comment type="caution">
    <text evidence="1">The sequence shown here is derived from an EMBL/GenBank/DDBJ whole genome shotgun (WGS) entry which is preliminary data.</text>
</comment>
<protein>
    <submittedName>
        <fullName evidence="1">Uncharacterized protein</fullName>
    </submittedName>
</protein>
<evidence type="ECO:0000313" key="1">
    <source>
        <dbReference type="EMBL" id="TRY91425.1"/>
    </source>
</evidence>
<evidence type="ECO:0000313" key="2">
    <source>
        <dbReference type="Proteomes" id="UP000316079"/>
    </source>
</evidence>
<sequence>MPKDCSKSALARGCERTYLLSRKCPEKENPSESESEALVRAEICFRVSLEFRRGLAFTSCSSRSQSSSAEAAETLSLYLEGRGISLRNTYEVILGRAGHSLQRTPCPLSPSGQYNCKTARAKSAKFKVTRVHGSIRGLQPADGRIAPAEPGYQELSMSPAFPHKALIIEHSTLLLPAEMLDSL</sequence>
<dbReference type="Proteomes" id="UP000316079">
    <property type="component" value="Unassembled WGS sequence"/>
</dbReference>
<proteinExistence type="predicted"/>
<gene>
    <name evidence="1" type="ORF">DNTS_018794</name>
</gene>
<dbReference type="AlphaFoldDB" id="A0A553QN70"/>
<dbReference type="EMBL" id="SRMA01025746">
    <property type="protein sequence ID" value="TRY91425.1"/>
    <property type="molecule type" value="Genomic_DNA"/>
</dbReference>
<name>A0A553QN70_9TELE</name>
<organism evidence="1 2">
    <name type="scientific">Danionella cerebrum</name>
    <dbReference type="NCBI Taxonomy" id="2873325"/>
    <lineage>
        <taxon>Eukaryota</taxon>
        <taxon>Metazoa</taxon>
        <taxon>Chordata</taxon>
        <taxon>Craniata</taxon>
        <taxon>Vertebrata</taxon>
        <taxon>Euteleostomi</taxon>
        <taxon>Actinopterygii</taxon>
        <taxon>Neopterygii</taxon>
        <taxon>Teleostei</taxon>
        <taxon>Ostariophysi</taxon>
        <taxon>Cypriniformes</taxon>
        <taxon>Danionidae</taxon>
        <taxon>Danioninae</taxon>
        <taxon>Danionella</taxon>
    </lineage>
</organism>
<accession>A0A553QN70</accession>